<dbReference type="PaxDb" id="195103-CPF_2084"/>
<gene>
    <name evidence="2" type="ordered locus">CPF_2084</name>
</gene>
<protein>
    <submittedName>
        <fullName evidence="2">Stage III sporulation protein AD</fullName>
    </submittedName>
</protein>
<sequence length="128" mass="14127">MDVVIQVISFVLISLFLYLVLKDNKSTFAVFLLLGAGIVIFLFVMPYVNEIIAFMQDIARESGMDSSYIAIVMKIIAIAYLSTFCSYICNDAGVTVLGKKVEFTGKIMILLLAIPIMANILNSILSIM</sequence>
<evidence type="ECO:0000313" key="2">
    <source>
        <dbReference type="EMBL" id="ABG83301.1"/>
    </source>
</evidence>
<keyword evidence="1" id="KW-0812">Transmembrane</keyword>
<dbReference type="HOGENOM" id="CLU_159353_1_0_9"/>
<dbReference type="NCBIfam" id="TIGR02849">
    <property type="entry name" value="spore_III_AD"/>
    <property type="match status" value="1"/>
</dbReference>
<dbReference type="InterPro" id="IPR014211">
    <property type="entry name" value="Spore_III_AD"/>
</dbReference>
<dbReference type="AlphaFoldDB" id="A0A0H2YRK6"/>
<reference evidence="2 3" key="1">
    <citation type="journal article" date="2006" name="Genome Res.">
        <title>Skewed genomic variability in strains of the toxigenic bacterial pathogen, Clostridium perfringens.</title>
        <authorList>
            <person name="Myers G.S."/>
            <person name="Rasko D.A."/>
            <person name="Cheung J.K."/>
            <person name="Ravel J."/>
            <person name="Seshadri R."/>
            <person name="Deboy R.T."/>
            <person name="Ren Q."/>
            <person name="Varga J."/>
            <person name="Awad M.M."/>
            <person name="Brinkac L.M."/>
            <person name="Daugherty S.C."/>
            <person name="Haft D.H."/>
            <person name="Dodson R.J."/>
            <person name="Madupu R."/>
            <person name="Nelson W.C."/>
            <person name="Rosovitz M.J."/>
            <person name="Sullivan S.A."/>
            <person name="Khouri H."/>
            <person name="Dimitrov G.I."/>
            <person name="Watkins K.L."/>
            <person name="Mulligan S."/>
            <person name="Benton J."/>
            <person name="Radune D."/>
            <person name="Fisher D.J."/>
            <person name="Atkins H.S."/>
            <person name="Hiscox T."/>
            <person name="Jost B.H."/>
            <person name="Billington S.J."/>
            <person name="Songer J.G."/>
            <person name="McClane B.A."/>
            <person name="Titball R.W."/>
            <person name="Rood J.I."/>
            <person name="Melville S.B."/>
            <person name="Paulsen I.T."/>
        </authorList>
    </citation>
    <scope>NUCLEOTIDE SEQUENCE [LARGE SCALE GENOMIC DNA]</scope>
    <source>
        <strain evidence="3">ATCC 13124 / DSM 756 / JCM 1290 / NCIMB 6125 / NCTC 8237 / S 107 / Type A</strain>
    </source>
</reference>
<name>A0A0H2YRK6_CLOP1</name>
<dbReference type="RefSeq" id="WP_003451406.1">
    <property type="nucleotide sequence ID" value="NC_008261.1"/>
</dbReference>
<feature type="transmembrane region" description="Helical" evidence="1">
    <location>
        <begin position="68"/>
        <end position="89"/>
    </location>
</feature>
<dbReference type="STRING" id="195103.CPF_2084"/>
<evidence type="ECO:0000256" key="1">
    <source>
        <dbReference type="SAM" id="Phobius"/>
    </source>
</evidence>
<dbReference type="KEGG" id="cpf:CPF_2084"/>
<proteinExistence type="predicted"/>
<dbReference type="Pfam" id="PF06686">
    <property type="entry name" value="SpoIIIAC"/>
    <property type="match status" value="2"/>
</dbReference>
<keyword evidence="1" id="KW-0472">Membrane</keyword>
<dbReference type="InterPro" id="IPR025664">
    <property type="entry name" value="Spore_III_AC/AD"/>
</dbReference>
<evidence type="ECO:0000313" key="3">
    <source>
        <dbReference type="Proteomes" id="UP000001823"/>
    </source>
</evidence>
<dbReference type="GeneID" id="93001635"/>
<keyword evidence="1" id="KW-1133">Transmembrane helix</keyword>
<feature type="transmembrane region" description="Helical" evidence="1">
    <location>
        <begin position="109"/>
        <end position="127"/>
    </location>
</feature>
<feature type="transmembrane region" description="Helical" evidence="1">
    <location>
        <begin position="6"/>
        <end position="21"/>
    </location>
</feature>
<keyword evidence="3" id="KW-1185">Reference proteome</keyword>
<dbReference type="Proteomes" id="UP000001823">
    <property type="component" value="Chromosome"/>
</dbReference>
<feature type="transmembrane region" description="Helical" evidence="1">
    <location>
        <begin position="28"/>
        <end position="48"/>
    </location>
</feature>
<dbReference type="eggNOG" id="ENOG5032SJW">
    <property type="taxonomic scope" value="Bacteria"/>
</dbReference>
<accession>A0A0H2YRK6</accession>
<organism evidence="2 3">
    <name type="scientific">Clostridium perfringens (strain ATCC 13124 / DSM 756 / JCM 1290 / NCIMB 6125 / NCTC 8237 / Type A)</name>
    <dbReference type="NCBI Taxonomy" id="195103"/>
    <lineage>
        <taxon>Bacteria</taxon>
        <taxon>Bacillati</taxon>
        <taxon>Bacillota</taxon>
        <taxon>Clostridia</taxon>
        <taxon>Eubacteriales</taxon>
        <taxon>Clostridiaceae</taxon>
        <taxon>Clostridium</taxon>
    </lineage>
</organism>
<dbReference type="EMBL" id="CP000246">
    <property type="protein sequence ID" value="ABG83301.1"/>
    <property type="molecule type" value="Genomic_DNA"/>
</dbReference>